<proteinExistence type="inferred from homology"/>
<evidence type="ECO:0000256" key="9">
    <source>
        <dbReference type="ARBA" id="ARBA00023136"/>
    </source>
</evidence>
<keyword evidence="5 13" id="KW-0812">Transmembrane</keyword>
<gene>
    <name evidence="14" type="primary">atpF</name>
    <name evidence="14" type="ORF">CARN5_1745</name>
</gene>
<evidence type="ECO:0000256" key="13">
    <source>
        <dbReference type="SAM" id="Phobius"/>
    </source>
</evidence>
<evidence type="ECO:0000256" key="3">
    <source>
        <dbReference type="ARBA" id="ARBA00022448"/>
    </source>
</evidence>
<evidence type="ECO:0000256" key="8">
    <source>
        <dbReference type="ARBA" id="ARBA00023065"/>
    </source>
</evidence>
<protein>
    <submittedName>
        <fullName evidence="14">F0 sector of membrane-bound ATP synthase,subunit b (Modular protein)</fullName>
    </submittedName>
</protein>
<dbReference type="Pfam" id="PF00430">
    <property type="entry name" value="ATP-synt_B"/>
    <property type="match status" value="1"/>
</dbReference>
<keyword evidence="4" id="KW-0138">CF(0)</keyword>
<evidence type="ECO:0000256" key="12">
    <source>
        <dbReference type="SAM" id="Coils"/>
    </source>
</evidence>
<feature type="transmembrane region" description="Helical" evidence="13">
    <location>
        <begin position="6"/>
        <end position="27"/>
    </location>
</feature>
<dbReference type="InterPro" id="IPR002146">
    <property type="entry name" value="ATP_synth_b/b'su_bac/chlpt"/>
</dbReference>
<comment type="function">
    <text evidence="11">F(1)F(0) ATP synthase produces ATP from ADP in the presence of a proton or sodium gradient. F-type ATPases consist of two structural domains, F(1) containing the extramembraneous catalytic core and F(0) containing the membrane proton channel, linked together by a central stalk and a peripheral stalk. During catalysis, ATP synthesis in the catalytic domain of F(1) is coupled via a rotary mechanism of the central stalk subunits to proton translocation.</text>
</comment>
<evidence type="ECO:0000256" key="2">
    <source>
        <dbReference type="ARBA" id="ARBA00005513"/>
    </source>
</evidence>
<dbReference type="AlphaFoldDB" id="E6QC69"/>
<dbReference type="GO" id="GO:0046933">
    <property type="term" value="F:proton-transporting ATP synthase activity, rotational mechanism"/>
    <property type="evidence" value="ECO:0007669"/>
    <property type="project" value="InterPro"/>
</dbReference>
<dbReference type="PANTHER" id="PTHR33445">
    <property type="entry name" value="ATP SYNTHASE SUBUNIT B', CHLOROPLASTIC"/>
    <property type="match status" value="1"/>
</dbReference>
<evidence type="ECO:0000256" key="4">
    <source>
        <dbReference type="ARBA" id="ARBA00022547"/>
    </source>
</evidence>
<keyword evidence="8" id="KW-0406">Ion transport</keyword>
<dbReference type="Pfam" id="PF00213">
    <property type="entry name" value="OSCP"/>
    <property type="match status" value="1"/>
</dbReference>
<evidence type="ECO:0000256" key="6">
    <source>
        <dbReference type="ARBA" id="ARBA00022781"/>
    </source>
</evidence>
<organism evidence="14">
    <name type="scientific">mine drainage metagenome</name>
    <dbReference type="NCBI Taxonomy" id="410659"/>
    <lineage>
        <taxon>unclassified sequences</taxon>
        <taxon>metagenomes</taxon>
        <taxon>ecological metagenomes</taxon>
    </lineage>
</organism>
<evidence type="ECO:0000256" key="1">
    <source>
        <dbReference type="ARBA" id="ARBA00004167"/>
    </source>
</evidence>
<keyword evidence="3" id="KW-0813">Transport</keyword>
<dbReference type="CDD" id="cd06503">
    <property type="entry name" value="ATP-synt_Fo_b"/>
    <property type="match status" value="1"/>
</dbReference>
<dbReference type="InterPro" id="IPR000711">
    <property type="entry name" value="ATPase_OSCP/dsu"/>
</dbReference>
<keyword evidence="6" id="KW-0375">Hydrogen ion transport</keyword>
<dbReference type="HAMAP" id="MF_01398">
    <property type="entry name" value="ATP_synth_b_bprime"/>
    <property type="match status" value="1"/>
</dbReference>
<dbReference type="GO" id="GO:0045259">
    <property type="term" value="C:proton-transporting ATP synthase complex"/>
    <property type="evidence" value="ECO:0007669"/>
    <property type="project" value="UniProtKB-KW"/>
</dbReference>
<keyword evidence="9 13" id="KW-0472">Membrane</keyword>
<sequence length="247" mass="27636">MEVSWSTFLLEIVNFLILIWILKHFFYRPVLEVIARRRAAVEKTLADAKAMQTAAEALKAQYENRLGQWEKERQAAHETLDKEIAAESARRLAALQSALEQEREKARVLATRDSEAVRIRTEQAALAHATQFATRLLSAVAGPETERRLLELLLKGLPSLSPEVKGRLNTAAKSADAAHVVSAFPLDEAGRQTLEHSLAALLERVPPFVYEEDKELLAGVRITIGDWALRANLRDELGAFAEFSDEQ</sequence>
<dbReference type="GO" id="GO:0046961">
    <property type="term" value="F:proton-transporting ATPase activity, rotational mechanism"/>
    <property type="evidence" value="ECO:0007669"/>
    <property type="project" value="TreeGrafter"/>
</dbReference>
<keyword evidence="10" id="KW-0066">ATP synthesis</keyword>
<keyword evidence="7 13" id="KW-1133">Transmembrane helix</keyword>
<evidence type="ECO:0000313" key="14">
    <source>
        <dbReference type="EMBL" id="CBI04795.1"/>
    </source>
</evidence>
<evidence type="ECO:0000256" key="10">
    <source>
        <dbReference type="ARBA" id="ARBA00023310"/>
    </source>
</evidence>
<dbReference type="InterPro" id="IPR050059">
    <property type="entry name" value="ATP_synthase_B_chain"/>
</dbReference>
<evidence type="ECO:0000256" key="11">
    <source>
        <dbReference type="ARBA" id="ARBA00025198"/>
    </source>
</evidence>
<dbReference type="PANTHER" id="PTHR33445:SF2">
    <property type="entry name" value="ATP SYNTHASE SUBUNIT B', CHLOROPLASTIC"/>
    <property type="match status" value="1"/>
</dbReference>
<comment type="subcellular location">
    <subcellularLocation>
        <location evidence="1">Membrane</location>
        <topology evidence="1">Single-pass membrane protein</topology>
    </subcellularLocation>
</comment>
<accession>E6QC69</accession>
<comment type="caution">
    <text evidence="14">The sequence shown here is derived from an EMBL/GenBank/DDBJ whole genome shotgun (WGS) entry which is preliminary data.</text>
</comment>
<keyword evidence="12" id="KW-0175">Coiled coil</keyword>
<reference evidence="14" key="1">
    <citation type="submission" date="2009-10" db="EMBL/GenBank/DDBJ databases">
        <title>Diversity of trophic interactions inside an arsenic-rich microbial ecosystem.</title>
        <authorList>
            <person name="Bertin P.N."/>
            <person name="Heinrich-Salmeron A."/>
            <person name="Pelletier E."/>
            <person name="Goulhen-Chollet F."/>
            <person name="Arsene-Ploetze F."/>
            <person name="Gallien S."/>
            <person name="Calteau A."/>
            <person name="Vallenet D."/>
            <person name="Casiot C."/>
            <person name="Chane-Woon-Ming B."/>
            <person name="Giloteaux L."/>
            <person name="Barakat M."/>
            <person name="Bonnefoy V."/>
            <person name="Bruneel O."/>
            <person name="Chandler M."/>
            <person name="Cleiss J."/>
            <person name="Duran R."/>
            <person name="Elbaz-Poulichet F."/>
            <person name="Fonknechten N."/>
            <person name="Lauga B."/>
            <person name="Mornico D."/>
            <person name="Ortet P."/>
            <person name="Schaeffer C."/>
            <person name="Siguier P."/>
            <person name="Alexander Thil Smith A."/>
            <person name="Van Dorsselaer A."/>
            <person name="Weissenbach J."/>
            <person name="Medigue C."/>
            <person name="Le Paslier D."/>
        </authorList>
    </citation>
    <scope>NUCLEOTIDE SEQUENCE</scope>
</reference>
<evidence type="ECO:0000256" key="5">
    <source>
        <dbReference type="ARBA" id="ARBA00022692"/>
    </source>
</evidence>
<dbReference type="EMBL" id="CABP01000084">
    <property type="protein sequence ID" value="CBI04795.1"/>
    <property type="molecule type" value="Genomic_DNA"/>
</dbReference>
<comment type="similarity">
    <text evidence="2">Belongs to the ATPase B chain family.</text>
</comment>
<evidence type="ECO:0000256" key="7">
    <source>
        <dbReference type="ARBA" id="ARBA00022989"/>
    </source>
</evidence>
<feature type="coiled-coil region" evidence="12">
    <location>
        <begin position="41"/>
        <end position="112"/>
    </location>
</feature>
<name>E6QC69_9ZZZZ</name>